<sequence>MPNAQVSDAQADALQEFTDLCSKDGLLIRPQGLDENDMLNGLTDKATLLRFLKARSFDAQGALKQFKESAAAHNNNHIVELYDEIDVNDFEEIRSIYPHWSGRFNKHGIPILVFDAVNLNNAAIKSYERTRNLKPAVSEISPATEKPVAASLSGSQRALIYHDYITRFLFPLCSRLTRKPKIDGNETSHCIYLVNIASVTLKQVWDLRNYAQDLSRLLAINYPEVVDRIYVLNAPSYYNTIWGLIKRFIDPVTAEKMVIVSPNEVLETLAEDIDLENIPKVFGGEFDYQHAMLPSIAKELWQNINWNDPESTGTIPPGPIKWVRDGEIEKAVAVGRDDGIARRLDILSMSAEAGSTVTEE</sequence>
<dbReference type="EMBL" id="MIKG01000025">
    <property type="protein sequence ID" value="RAO73565.1"/>
    <property type="molecule type" value="Genomic_DNA"/>
</dbReference>
<evidence type="ECO:0000313" key="2">
    <source>
        <dbReference type="EMBL" id="RAO73565.1"/>
    </source>
</evidence>
<dbReference type="RefSeq" id="XP_040738079.1">
    <property type="nucleotide sequence ID" value="XM_040882507.1"/>
</dbReference>
<gene>
    <name evidence="2" type="ORF">BHQ10_009577</name>
</gene>
<protein>
    <recommendedName>
        <fullName evidence="1">CRAL-TRIO domain-containing protein</fullName>
    </recommendedName>
</protein>
<dbReference type="SMART" id="SM01100">
    <property type="entry name" value="CRAL_TRIO_N"/>
    <property type="match status" value="1"/>
</dbReference>
<reference evidence="2 3" key="1">
    <citation type="journal article" date="2017" name="Biotechnol. Biofuels">
        <title>Differential beta-glucosidase expression as a function of carbon source availability in Talaromyces amestolkiae: a genomic and proteomic approach.</title>
        <authorList>
            <person name="de Eugenio L.I."/>
            <person name="Mendez-Liter J.A."/>
            <person name="Nieto-Dominguez M."/>
            <person name="Alonso L."/>
            <person name="Gil-Munoz J."/>
            <person name="Barriuso J."/>
            <person name="Prieto A."/>
            <person name="Martinez M.J."/>
        </authorList>
    </citation>
    <scope>NUCLEOTIDE SEQUENCE [LARGE SCALE GENOMIC DNA]</scope>
    <source>
        <strain evidence="2 3">CIB</strain>
    </source>
</reference>
<dbReference type="Proteomes" id="UP000249363">
    <property type="component" value="Unassembled WGS sequence"/>
</dbReference>
<dbReference type="PANTHER" id="PTHR45657">
    <property type="entry name" value="CRAL-TRIO DOMAIN-CONTAINING PROTEIN YKL091C-RELATED"/>
    <property type="match status" value="1"/>
</dbReference>
<dbReference type="SUPFAM" id="SSF52087">
    <property type="entry name" value="CRAL/TRIO domain"/>
    <property type="match status" value="1"/>
</dbReference>
<dbReference type="PROSITE" id="PS50191">
    <property type="entry name" value="CRAL_TRIO"/>
    <property type="match status" value="1"/>
</dbReference>
<evidence type="ECO:0000259" key="1">
    <source>
        <dbReference type="PROSITE" id="PS50191"/>
    </source>
</evidence>
<dbReference type="Pfam" id="PF00650">
    <property type="entry name" value="CRAL_TRIO"/>
    <property type="match status" value="1"/>
</dbReference>
<dbReference type="AlphaFoldDB" id="A0A364LCK5"/>
<comment type="caution">
    <text evidence="2">The sequence shown here is derived from an EMBL/GenBank/DDBJ whole genome shotgun (WGS) entry which is preliminary data.</text>
</comment>
<dbReference type="SMART" id="SM00516">
    <property type="entry name" value="SEC14"/>
    <property type="match status" value="1"/>
</dbReference>
<keyword evidence="3" id="KW-1185">Reference proteome</keyword>
<dbReference type="SUPFAM" id="SSF46938">
    <property type="entry name" value="CRAL/TRIO N-terminal domain"/>
    <property type="match status" value="1"/>
</dbReference>
<name>A0A364LCK5_TALAM</name>
<dbReference type="PANTHER" id="PTHR45657:SF20">
    <property type="entry name" value="CRAL_TRIO DOMAIN PROTEIN (AFU_ORTHOLOGUE AFUA_5G00680)"/>
    <property type="match status" value="1"/>
</dbReference>
<dbReference type="InterPro" id="IPR036865">
    <property type="entry name" value="CRAL-TRIO_dom_sf"/>
</dbReference>
<proteinExistence type="predicted"/>
<dbReference type="STRING" id="1196081.A0A364LCK5"/>
<organism evidence="2 3">
    <name type="scientific">Talaromyces amestolkiae</name>
    <dbReference type="NCBI Taxonomy" id="1196081"/>
    <lineage>
        <taxon>Eukaryota</taxon>
        <taxon>Fungi</taxon>
        <taxon>Dikarya</taxon>
        <taxon>Ascomycota</taxon>
        <taxon>Pezizomycotina</taxon>
        <taxon>Eurotiomycetes</taxon>
        <taxon>Eurotiomycetidae</taxon>
        <taxon>Eurotiales</taxon>
        <taxon>Trichocomaceae</taxon>
        <taxon>Talaromyces</taxon>
        <taxon>Talaromyces sect. Talaromyces</taxon>
    </lineage>
</organism>
<evidence type="ECO:0000313" key="3">
    <source>
        <dbReference type="Proteomes" id="UP000249363"/>
    </source>
</evidence>
<dbReference type="Gene3D" id="3.40.525.10">
    <property type="entry name" value="CRAL-TRIO lipid binding domain"/>
    <property type="match status" value="1"/>
</dbReference>
<dbReference type="GeneID" id="63798791"/>
<dbReference type="Gene3D" id="1.10.8.20">
    <property type="entry name" value="N-terminal domain of phosphatidylinositol transfer protein sec14p"/>
    <property type="match status" value="1"/>
</dbReference>
<dbReference type="InterPro" id="IPR001251">
    <property type="entry name" value="CRAL-TRIO_dom"/>
</dbReference>
<dbReference type="CDD" id="cd00170">
    <property type="entry name" value="SEC14"/>
    <property type="match status" value="1"/>
</dbReference>
<dbReference type="Pfam" id="PF03765">
    <property type="entry name" value="CRAL_TRIO_N"/>
    <property type="match status" value="1"/>
</dbReference>
<feature type="domain" description="CRAL-TRIO" evidence="1">
    <location>
        <begin position="89"/>
        <end position="290"/>
    </location>
</feature>
<dbReference type="InterPro" id="IPR011074">
    <property type="entry name" value="CRAL/TRIO_N_dom"/>
</dbReference>
<accession>A0A364LCK5</accession>
<dbReference type="OrthoDB" id="30289at2759"/>
<dbReference type="InterPro" id="IPR036273">
    <property type="entry name" value="CRAL/TRIO_N_dom_sf"/>
</dbReference>
<dbReference type="InterPro" id="IPR051026">
    <property type="entry name" value="PI/PC_transfer"/>
</dbReference>